<sequence length="298" mass="32473">MNEFDDIQERLTRLYPSLPPTLQRAGAYMLENPGAIATQSMRRIAEHSGIALPNFARLAKSLGFDTYNELREVYRQRVTGGALPGYPERAEGLQSSGKTSGDEAIWAQFRDSALANVASVFARIDPVTIAEVAETLLSKNTIYVAGMQASYPFANYLAYVGGMVAGKIRLLGRRGGIIADDLVDIGPGDALVCLAIQPCARLTVQVAELAYERDSYVVGITDSLASPLAPYCSKVLVTSCTSPLFFESYVGSTAILELLIGFMTLRAGHEAIDRISEIETDRRRLGEYWNTERDGASK</sequence>
<dbReference type="AlphaFoldDB" id="A0A2T7USP6"/>
<dbReference type="GO" id="GO:0003700">
    <property type="term" value="F:DNA-binding transcription factor activity"/>
    <property type="evidence" value="ECO:0007669"/>
    <property type="project" value="InterPro"/>
</dbReference>
<dbReference type="SUPFAM" id="SSF46689">
    <property type="entry name" value="Homeodomain-like"/>
    <property type="match status" value="1"/>
</dbReference>
<dbReference type="EMBL" id="QDDR01000004">
    <property type="protein sequence ID" value="PVE47763.1"/>
    <property type="molecule type" value="Genomic_DNA"/>
</dbReference>
<keyword evidence="1" id="KW-0805">Transcription regulation</keyword>
<dbReference type="InterPro" id="IPR046348">
    <property type="entry name" value="SIS_dom_sf"/>
</dbReference>
<accession>A0A2T7USP6</accession>
<dbReference type="InterPro" id="IPR036388">
    <property type="entry name" value="WH-like_DNA-bd_sf"/>
</dbReference>
<feature type="domain" description="HTH rpiR-type" evidence="4">
    <location>
        <begin position="5"/>
        <end position="81"/>
    </location>
</feature>
<comment type="caution">
    <text evidence="5">The sequence shown here is derived from an EMBL/GenBank/DDBJ whole genome shotgun (WGS) entry which is preliminary data.</text>
</comment>
<dbReference type="GO" id="GO:0097367">
    <property type="term" value="F:carbohydrate derivative binding"/>
    <property type="evidence" value="ECO:0007669"/>
    <property type="project" value="InterPro"/>
</dbReference>
<evidence type="ECO:0000256" key="1">
    <source>
        <dbReference type="ARBA" id="ARBA00023015"/>
    </source>
</evidence>
<proteinExistence type="predicted"/>
<dbReference type="InterPro" id="IPR009057">
    <property type="entry name" value="Homeodomain-like_sf"/>
</dbReference>
<reference evidence="5 6" key="1">
    <citation type="journal article" date="2011" name="Syst. Appl. Microbiol.">
        <title>Defluviimonas denitrificans gen. nov., sp. nov., and Pararhodobacter aggregans gen. nov., sp. nov., non-phototrophic Rhodobacteraceae from the biofilter of a marine aquaculture.</title>
        <authorList>
            <person name="Foesel B.U."/>
            <person name="Drake H.L."/>
            <person name="Schramm A."/>
        </authorList>
    </citation>
    <scope>NUCLEOTIDE SEQUENCE [LARGE SCALE GENOMIC DNA]</scope>
    <source>
        <strain evidence="5 6">D1-19</strain>
    </source>
</reference>
<evidence type="ECO:0000256" key="3">
    <source>
        <dbReference type="ARBA" id="ARBA00023163"/>
    </source>
</evidence>
<organism evidence="5 6">
    <name type="scientific">Pararhodobacter aggregans</name>
    <dbReference type="NCBI Taxonomy" id="404875"/>
    <lineage>
        <taxon>Bacteria</taxon>
        <taxon>Pseudomonadati</taxon>
        <taxon>Pseudomonadota</taxon>
        <taxon>Alphaproteobacteria</taxon>
        <taxon>Rhodobacterales</taxon>
        <taxon>Paracoccaceae</taxon>
        <taxon>Pararhodobacter</taxon>
    </lineage>
</organism>
<dbReference type="OrthoDB" id="9814676at2"/>
<dbReference type="InterPro" id="IPR047640">
    <property type="entry name" value="RpiR-like"/>
</dbReference>
<dbReference type="InterPro" id="IPR035472">
    <property type="entry name" value="RpiR-like_SIS"/>
</dbReference>
<dbReference type="Proteomes" id="UP000244810">
    <property type="component" value="Unassembled WGS sequence"/>
</dbReference>
<evidence type="ECO:0000313" key="6">
    <source>
        <dbReference type="Proteomes" id="UP000244810"/>
    </source>
</evidence>
<dbReference type="GO" id="GO:0003677">
    <property type="term" value="F:DNA binding"/>
    <property type="evidence" value="ECO:0007669"/>
    <property type="project" value="UniProtKB-KW"/>
</dbReference>
<evidence type="ECO:0000256" key="2">
    <source>
        <dbReference type="ARBA" id="ARBA00023125"/>
    </source>
</evidence>
<dbReference type="Pfam" id="PF01380">
    <property type="entry name" value="SIS"/>
    <property type="match status" value="1"/>
</dbReference>
<dbReference type="PANTHER" id="PTHR30514:SF18">
    <property type="entry name" value="RPIR-FAMILY TRANSCRIPTIONAL REGULATOR"/>
    <property type="match status" value="1"/>
</dbReference>
<dbReference type="GO" id="GO:1901135">
    <property type="term" value="P:carbohydrate derivative metabolic process"/>
    <property type="evidence" value="ECO:0007669"/>
    <property type="project" value="InterPro"/>
</dbReference>
<evidence type="ECO:0000313" key="5">
    <source>
        <dbReference type="EMBL" id="PVE47763.1"/>
    </source>
</evidence>
<name>A0A2T7USP6_9RHOB</name>
<dbReference type="Gene3D" id="3.40.50.10490">
    <property type="entry name" value="Glucose-6-phosphate isomerase like protein, domain 1"/>
    <property type="match status" value="1"/>
</dbReference>
<dbReference type="PANTHER" id="PTHR30514">
    <property type="entry name" value="GLUCOKINASE"/>
    <property type="match status" value="1"/>
</dbReference>
<evidence type="ECO:0000259" key="4">
    <source>
        <dbReference type="PROSITE" id="PS51071"/>
    </source>
</evidence>
<dbReference type="InterPro" id="IPR000281">
    <property type="entry name" value="HTH_RpiR"/>
</dbReference>
<dbReference type="InterPro" id="IPR001347">
    <property type="entry name" value="SIS_dom"/>
</dbReference>
<dbReference type="CDD" id="cd05013">
    <property type="entry name" value="SIS_RpiR"/>
    <property type="match status" value="1"/>
</dbReference>
<protein>
    <submittedName>
        <fullName evidence="5">MurR/RpiR family transcriptional regulator</fullName>
    </submittedName>
</protein>
<keyword evidence="6" id="KW-1185">Reference proteome</keyword>
<dbReference type="Gene3D" id="1.10.10.10">
    <property type="entry name" value="Winged helix-like DNA-binding domain superfamily/Winged helix DNA-binding domain"/>
    <property type="match status" value="1"/>
</dbReference>
<dbReference type="RefSeq" id="WP_107751135.1">
    <property type="nucleotide sequence ID" value="NZ_QBKF01000003.1"/>
</dbReference>
<dbReference type="SUPFAM" id="SSF53697">
    <property type="entry name" value="SIS domain"/>
    <property type="match status" value="1"/>
</dbReference>
<keyword evidence="3" id="KW-0804">Transcription</keyword>
<keyword evidence="2" id="KW-0238">DNA-binding</keyword>
<dbReference type="PROSITE" id="PS51071">
    <property type="entry name" value="HTH_RPIR"/>
    <property type="match status" value="1"/>
</dbReference>
<gene>
    <name evidence="5" type="ORF">DDE23_10020</name>
</gene>